<evidence type="ECO:0000313" key="1">
    <source>
        <dbReference type="EMBL" id="CDR40848.1"/>
    </source>
</evidence>
<protein>
    <submittedName>
        <fullName evidence="1">CYFA0S05e05149g1_1</fullName>
    </submittedName>
</protein>
<dbReference type="EMBL" id="LK052890">
    <property type="protein sequence ID" value="CDR40848.1"/>
    <property type="molecule type" value="Genomic_DNA"/>
</dbReference>
<proteinExistence type="predicted"/>
<sequence>MSIFHNTRRNTERTYRWVVGQGIAEKAWSLNKMKTVPERMSFVNKLDGVIETLTCHFGKPDWGLLMQILFTLADDRTYSFYRKTIRTDYGSEEPSSLQSCTSLEKVISALRPFKNCGHPTLIITQPEELKVYLLFAKLRPDVIYGWLSEILDSIHNMPVMTTPGEVNYLVKSLSACPFILNYVRDDIKAALKSSKCLNNINPENFTACVSAIDKTTLFHATDSDHLFELSSIPPISGNLKHDRGDLEIRSHAPCLASSSSPVTQQNGGSGYSEFISLIDSQEFDVYGEYDGLLNGHSTSLMPQLNYDTPVFRALSPDPTPQKGLFCSTGYSHQFQVGDKVYVDASHLYSLDTGRSLVAQSLFVGPFEISDKVSDTVFILEIPRCFNSSCVLPKIALVSSLYYSGTHIQRLLLREINCTLDVDSKRGTALIQYADGAKSTVRLDELRQVQSSSSSWMFC</sequence>
<reference evidence="1" key="1">
    <citation type="journal article" date="2014" name="Genome Announc.">
        <title>Genome sequence of the yeast Cyberlindnera fabianii (Hansenula fabianii).</title>
        <authorList>
            <person name="Freel K.C."/>
            <person name="Sarilar V."/>
            <person name="Neuveglise C."/>
            <person name="Devillers H."/>
            <person name="Friedrich A."/>
            <person name="Schacherer J."/>
        </authorList>
    </citation>
    <scope>NUCLEOTIDE SEQUENCE</scope>
    <source>
        <strain evidence="1">YJS4271</strain>
    </source>
</reference>
<organism evidence="1">
    <name type="scientific">Cyberlindnera fabianii</name>
    <name type="common">Yeast</name>
    <name type="synonym">Hansenula fabianii</name>
    <dbReference type="NCBI Taxonomy" id="36022"/>
    <lineage>
        <taxon>Eukaryota</taxon>
        <taxon>Fungi</taxon>
        <taxon>Dikarya</taxon>
        <taxon>Ascomycota</taxon>
        <taxon>Saccharomycotina</taxon>
        <taxon>Saccharomycetes</taxon>
        <taxon>Phaffomycetales</taxon>
        <taxon>Phaffomycetaceae</taxon>
        <taxon>Cyberlindnera</taxon>
    </lineage>
</organism>
<gene>
    <name evidence="1" type="ORF">CYFA0S_05e05149g</name>
</gene>
<name>A0A061AUI7_CYBFA</name>
<dbReference type="AlphaFoldDB" id="A0A061AUI7"/>
<dbReference type="VEuPathDB" id="FungiDB:BON22_2047"/>
<accession>A0A061AUI7</accession>